<feature type="transmembrane region" description="Helical" evidence="4">
    <location>
        <begin position="204"/>
        <end position="221"/>
    </location>
</feature>
<dbReference type="PROSITE" id="PS50887">
    <property type="entry name" value="GGDEF"/>
    <property type="match status" value="1"/>
</dbReference>
<dbReference type="CDD" id="cd00130">
    <property type="entry name" value="PAS"/>
    <property type="match status" value="1"/>
</dbReference>
<dbReference type="InterPro" id="IPR000160">
    <property type="entry name" value="GGDEF_dom"/>
</dbReference>
<dbReference type="InterPro" id="IPR000014">
    <property type="entry name" value="PAS"/>
</dbReference>
<proteinExistence type="predicted"/>
<accession>A0A1I6MY31</accession>
<keyword evidence="4" id="KW-1133">Transmembrane helix</keyword>
<dbReference type="CDD" id="cd01949">
    <property type="entry name" value="GGDEF"/>
    <property type="match status" value="1"/>
</dbReference>
<evidence type="ECO:0000256" key="1">
    <source>
        <dbReference type="ARBA" id="ARBA00012528"/>
    </source>
</evidence>
<dbReference type="RefSeq" id="WP_089842409.1">
    <property type="nucleotide sequence ID" value="NZ_FOZL01000002.1"/>
</dbReference>
<dbReference type="SUPFAM" id="SSF55785">
    <property type="entry name" value="PYP-like sensor domain (PAS domain)"/>
    <property type="match status" value="1"/>
</dbReference>
<sequence length="628" mass="69375">MTTKTLSERLPEKAGDSPKTEPAGSQSSRSLRLLTLSCALAVVLLGVAVILGWFTQNEHLMTVLPGFVRMKSNTAVGFLASGLGLLCLLSPGRGTRYASRLFSLGVLVLGCLTLLEYLYGFNFGIDQLLFVDHVQVIYPGRMAPTSATSFVFAATALLLLTGNRMARILAQFIAHLLAAISFVAIVGYLYGVQIFYGSSGYTSMALHTGVGFLILSAGLILKQPDSIVLGVLLAPERGGWLARRILPAMMLLPVLLGWLFLHPAINFGRPSFGMGLLAVTMAGTGTTALWFLALFLNREERQRAEIIQIREQSASTIRQSERELRLITDHLPTLLSYISLDGRFLRVNRIYEEWLGLEATEIVGRSVHELLGNLYWERSASAREAVLGGRTVTFETDYPTVHGERLTRVTYAPDLDEQCQVRGIVCMVLDIDERRRAEQAVRKTERLEQANRDLQELALTDQLTGLRNRRAFDERLRSDMDAVIRGGLSLSLLMLDVDNFKVRNDTWGHAEGDAVLRRLGAILASAIRAPYIAARYGGEEFAVLLPGSDQRLARLVADRIQRMVAEQLWNHTQVTLSIGIATTSNFTHNPQELIQAADGALYRAKREGKNRIVPALSTEVFLSPPPVQ</sequence>
<organism evidence="8 9">
    <name type="scientific">Granulicella pectinivorans</name>
    <dbReference type="NCBI Taxonomy" id="474950"/>
    <lineage>
        <taxon>Bacteria</taxon>
        <taxon>Pseudomonadati</taxon>
        <taxon>Acidobacteriota</taxon>
        <taxon>Terriglobia</taxon>
        <taxon>Terriglobales</taxon>
        <taxon>Acidobacteriaceae</taxon>
        <taxon>Granulicella</taxon>
    </lineage>
</organism>
<feature type="transmembrane region" description="Helical" evidence="4">
    <location>
        <begin position="273"/>
        <end position="296"/>
    </location>
</feature>
<evidence type="ECO:0000256" key="2">
    <source>
        <dbReference type="ARBA" id="ARBA00034247"/>
    </source>
</evidence>
<dbReference type="InterPro" id="IPR035965">
    <property type="entry name" value="PAS-like_dom_sf"/>
</dbReference>
<feature type="transmembrane region" description="Helical" evidence="4">
    <location>
        <begin position="141"/>
        <end position="160"/>
    </location>
</feature>
<protein>
    <recommendedName>
        <fullName evidence="1">diguanylate cyclase</fullName>
        <ecNumber evidence="1">2.7.7.65</ecNumber>
    </recommendedName>
</protein>
<dbReference type="Pfam" id="PF00990">
    <property type="entry name" value="GGDEF"/>
    <property type="match status" value="1"/>
</dbReference>
<dbReference type="InterPro" id="IPR050469">
    <property type="entry name" value="Diguanylate_Cyclase"/>
</dbReference>
<dbReference type="InterPro" id="IPR029787">
    <property type="entry name" value="Nucleotide_cyclase"/>
</dbReference>
<reference evidence="8 9" key="1">
    <citation type="submission" date="2016-10" db="EMBL/GenBank/DDBJ databases">
        <authorList>
            <person name="de Groot N.N."/>
        </authorList>
    </citation>
    <scope>NUCLEOTIDE SEQUENCE [LARGE SCALE GENOMIC DNA]</scope>
    <source>
        <strain evidence="8 9">DSM 21001</strain>
    </source>
</reference>
<feature type="transmembrane region" description="Helical" evidence="4">
    <location>
        <begin position="74"/>
        <end position="89"/>
    </location>
</feature>
<evidence type="ECO:0000259" key="5">
    <source>
        <dbReference type="PROSITE" id="PS50112"/>
    </source>
</evidence>
<feature type="transmembrane region" description="Helical" evidence="4">
    <location>
        <begin position="33"/>
        <end position="54"/>
    </location>
</feature>
<feature type="domain" description="PAC" evidence="6">
    <location>
        <begin position="392"/>
        <end position="443"/>
    </location>
</feature>
<evidence type="ECO:0000256" key="4">
    <source>
        <dbReference type="SAM" id="Phobius"/>
    </source>
</evidence>
<feature type="transmembrane region" description="Helical" evidence="4">
    <location>
        <begin position="101"/>
        <end position="121"/>
    </location>
</feature>
<feature type="domain" description="PAS" evidence="5">
    <location>
        <begin position="320"/>
        <end position="371"/>
    </location>
</feature>
<dbReference type="PROSITE" id="PS50112">
    <property type="entry name" value="PAS"/>
    <property type="match status" value="1"/>
</dbReference>
<dbReference type="PANTHER" id="PTHR45138:SF9">
    <property type="entry name" value="DIGUANYLATE CYCLASE DGCM-RELATED"/>
    <property type="match status" value="1"/>
</dbReference>
<keyword evidence="4" id="KW-0812">Transmembrane</keyword>
<dbReference type="PANTHER" id="PTHR45138">
    <property type="entry name" value="REGULATORY COMPONENTS OF SENSORY TRANSDUCTION SYSTEM"/>
    <property type="match status" value="1"/>
</dbReference>
<dbReference type="EMBL" id="FOZL01000002">
    <property type="protein sequence ID" value="SFS20610.1"/>
    <property type="molecule type" value="Genomic_DNA"/>
</dbReference>
<gene>
    <name evidence="8" type="ORF">SAMN05421771_3723</name>
</gene>
<feature type="transmembrane region" description="Helical" evidence="4">
    <location>
        <begin position="241"/>
        <end position="261"/>
    </location>
</feature>
<feature type="region of interest" description="Disordered" evidence="3">
    <location>
        <begin position="1"/>
        <end position="26"/>
    </location>
</feature>
<evidence type="ECO:0000256" key="3">
    <source>
        <dbReference type="SAM" id="MobiDB-lite"/>
    </source>
</evidence>
<dbReference type="SMART" id="SM00267">
    <property type="entry name" value="GGDEF"/>
    <property type="match status" value="1"/>
</dbReference>
<dbReference type="AlphaFoldDB" id="A0A1I6MY31"/>
<dbReference type="Gene3D" id="3.30.450.20">
    <property type="entry name" value="PAS domain"/>
    <property type="match status" value="1"/>
</dbReference>
<dbReference type="PROSITE" id="PS50113">
    <property type="entry name" value="PAC"/>
    <property type="match status" value="1"/>
</dbReference>
<dbReference type="GO" id="GO:0052621">
    <property type="term" value="F:diguanylate cyclase activity"/>
    <property type="evidence" value="ECO:0007669"/>
    <property type="project" value="UniProtKB-EC"/>
</dbReference>
<dbReference type="InterPro" id="IPR043128">
    <property type="entry name" value="Rev_trsase/Diguanyl_cyclase"/>
</dbReference>
<dbReference type="SUPFAM" id="SSF55073">
    <property type="entry name" value="Nucleotide cyclase"/>
    <property type="match status" value="1"/>
</dbReference>
<dbReference type="Proteomes" id="UP000199024">
    <property type="component" value="Unassembled WGS sequence"/>
</dbReference>
<dbReference type="InterPro" id="IPR013656">
    <property type="entry name" value="PAS_4"/>
</dbReference>
<dbReference type="EC" id="2.7.7.65" evidence="1"/>
<dbReference type="NCBIfam" id="TIGR00229">
    <property type="entry name" value="sensory_box"/>
    <property type="match status" value="1"/>
</dbReference>
<feature type="domain" description="GGDEF" evidence="7">
    <location>
        <begin position="488"/>
        <end position="617"/>
    </location>
</feature>
<dbReference type="NCBIfam" id="TIGR00254">
    <property type="entry name" value="GGDEF"/>
    <property type="match status" value="1"/>
</dbReference>
<name>A0A1I6MY31_9BACT</name>
<feature type="transmembrane region" description="Helical" evidence="4">
    <location>
        <begin position="172"/>
        <end position="192"/>
    </location>
</feature>
<feature type="compositionally biased region" description="Basic and acidic residues" evidence="3">
    <location>
        <begin position="1"/>
        <end position="19"/>
    </location>
</feature>
<dbReference type="Pfam" id="PF08448">
    <property type="entry name" value="PAS_4"/>
    <property type="match status" value="1"/>
</dbReference>
<evidence type="ECO:0000259" key="6">
    <source>
        <dbReference type="PROSITE" id="PS50113"/>
    </source>
</evidence>
<keyword evidence="4" id="KW-0472">Membrane</keyword>
<dbReference type="InterPro" id="IPR000700">
    <property type="entry name" value="PAS-assoc_C"/>
</dbReference>
<keyword evidence="9" id="KW-1185">Reference proteome</keyword>
<evidence type="ECO:0000313" key="8">
    <source>
        <dbReference type="EMBL" id="SFS20610.1"/>
    </source>
</evidence>
<dbReference type="Gene3D" id="3.30.70.270">
    <property type="match status" value="1"/>
</dbReference>
<dbReference type="SMART" id="SM00091">
    <property type="entry name" value="PAS"/>
    <property type="match status" value="1"/>
</dbReference>
<comment type="catalytic activity">
    <reaction evidence="2">
        <text>2 GTP = 3',3'-c-di-GMP + 2 diphosphate</text>
        <dbReference type="Rhea" id="RHEA:24898"/>
        <dbReference type="ChEBI" id="CHEBI:33019"/>
        <dbReference type="ChEBI" id="CHEBI:37565"/>
        <dbReference type="ChEBI" id="CHEBI:58805"/>
        <dbReference type="EC" id="2.7.7.65"/>
    </reaction>
</comment>
<dbReference type="STRING" id="474950.SAMN05421771_3723"/>
<evidence type="ECO:0000259" key="7">
    <source>
        <dbReference type="PROSITE" id="PS50887"/>
    </source>
</evidence>
<dbReference type="FunFam" id="3.30.70.270:FF:000001">
    <property type="entry name" value="Diguanylate cyclase domain protein"/>
    <property type="match status" value="1"/>
</dbReference>
<evidence type="ECO:0000313" key="9">
    <source>
        <dbReference type="Proteomes" id="UP000199024"/>
    </source>
</evidence>